<evidence type="ECO:0000256" key="2">
    <source>
        <dbReference type="ARBA" id="ARBA00023157"/>
    </source>
</evidence>
<organism evidence="4 5">
    <name type="scientific">Conoideocrella luteorostrata</name>
    <dbReference type="NCBI Taxonomy" id="1105319"/>
    <lineage>
        <taxon>Eukaryota</taxon>
        <taxon>Fungi</taxon>
        <taxon>Dikarya</taxon>
        <taxon>Ascomycota</taxon>
        <taxon>Pezizomycotina</taxon>
        <taxon>Sordariomycetes</taxon>
        <taxon>Hypocreomycetidae</taxon>
        <taxon>Hypocreales</taxon>
        <taxon>Clavicipitaceae</taxon>
        <taxon>Conoideocrella</taxon>
    </lineage>
</organism>
<dbReference type="SUPFAM" id="SSF52833">
    <property type="entry name" value="Thioredoxin-like"/>
    <property type="match status" value="1"/>
</dbReference>
<dbReference type="PANTHER" id="PTHR46115">
    <property type="entry name" value="THIOREDOXIN-LIKE PROTEIN 1"/>
    <property type="match status" value="1"/>
</dbReference>
<protein>
    <recommendedName>
        <fullName evidence="3">Thioredoxin domain-containing protein</fullName>
    </recommendedName>
</protein>
<dbReference type="Proteomes" id="UP001251528">
    <property type="component" value="Unassembled WGS sequence"/>
</dbReference>
<reference evidence="4" key="1">
    <citation type="submission" date="2023-06" db="EMBL/GenBank/DDBJ databases">
        <title>Conoideocrella luteorostrata (Hypocreales: Clavicipitaceae), a potential biocontrol fungus for elongate hemlock scale in United States Christmas tree production areas.</title>
        <authorList>
            <person name="Barrett H."/>
            <person name="Lovett B."/>
            <person name="Macias A.M."/>
            <person name="Stajich J.E."/>
            <person name="Kasson M.T."/>
        </authorList>
    </citation>
    <scope>NUCLEOTIDE SEQUENCE</scope>
    <source>
        <strain evidence="4">ARSEF 14590</strain>
    </source>
</reference>
<evidence type="ECO:0000259" key="3">
    <source>
        <dbReference type="PROSITE" id="PS51352"/>
    </source>
</evidence>
<keyword evidence="5" id="KW-1185">Reference proteome</keyword>
<evidence type="ECO:0000313" key="5">
    <source>
        <dbReference type="Proteomes" id="UP001251528"/>
    </source>
</evidence>
<dbReference type="AlphaFoldDB" id="A0AAJ0G0C1"/>
<dbReference type="InterPro" id="IPR036249">
    <property type="entry name" value="Thioredoxin-like_sf"/>
</dbReference>
<evidence type="ECO:0000256" key="1">
    <source>
        <dbReference type="ARBA" id="ARBA00008987"/>
    </source>
</evidence>
<dbReference type="Pfam" id="PF00085">
    <property type="entry name" value="Thioredoxin"/>
    <property type="match status" value="1"/>
</dbReference>
<dbReference type="EMBL" id="JASWJB010000050">
    <property type="protein sequence ID" value="KAK2605870.1"/>
    <property type="molecule type" value="Genomic_DNA"/>
</dbReference>
<sequence>MPVITITSKSQFDSLIKSTPFVALQASASWCGPCKAISPHFVKHSEKGIDETFVFAKFDTDDVPDLASELEVRSLPTFYFIENENKADATKVTGANPGALKKTVEEVEEKAKKVAENAKTNGGSLPTDEDF</sequence>
<dbReference type="Gene3D" id="3.40.30.10">
    <property type="entry name" value="Glutaredoxin"/>
    <property type="match status" value="1"/>
</dbReference>
<dbReference type="CDD" id="cd02947">
    <property type="entry name" value="TRX_family"/>
    <property type="match status" value="1"/>
</dbReference>
<keyword evidence="2" id="KW-1015">Disulfide bond</keyword>
<name>A0AAJ0G0C1_9HYPO</name>
<comment type="caution">
    <text evidence="4">The sequence shown here is derived from an EMBL/GenBank/DDBJ whole genome shotgun (WGS) entry which is preliminary data.</text>
</comment>
<feature type="domain" description="Thioredoxin" evidence="3">
    <location>
        <begin position="1"/>
        <end position="116"/>
    </location>
</feature>
<dbReference type="InterPro" id="IPR013766">
    <property type="entry name" value="Thioredoxin_domain"/>
</dbReference>
<dbReference type="PROSITE" id="PS51352">
    <property type="entry name" value="THIOREDOXIN_2"/>
    <property type="match status" value="1"/>
</dbReference>
<gene>
    <name evidence="4" type="ORF">QQS21_003710</name>
</gene>
<proteinExistence type="inferred from homology"/>
<comment type="similarity">
    <text evidence="1">Belongs to the thioredoxin family.</text>
</comment>
<accession>A0AAJ0G0C1</accession>
<evidence type="ECO:0000313" key="4">
    <source>
        <dbReference type="EMBL" id="KAK2605870.1"/>
    </source>
</evidence>